<reference evidence="18" key="1">
    <citation type="submission" date="2025-08" db="UniProtKB">
        <authorList>
            <consortium name="RefSeq"/>
        </authorList>
    </citation>
    <scope>IDENTIFICATION</scope>
</reference>
<dbReference type="Pfam" id="PF13920">
    <property type="entry name" value="zf-C3HC4_3"/>
    <property type="match status" value="1"/>
</dbReference>
<evidence type="ECO:0000256" key="8">
    <source>
        <dbReference type="ARBA" id="ARBA00022786"/>
    </source>
</evidence>
<dbReference type="Gene3D" id="3.30.40.10">
    <property type="entry name" value="Zinc/RING finger domain, C3HC4 (zinc finger)"/>
    <property type="match status" value="1"/>
</dbReference>
<sequence>MTIWNDLTDNFLTWDSACLLFSAGAFGYANKVYNDRYKSFLAVFTARQLEINDEIGKILQEDYPETGCVHAVVRGTVRATGPLLYARMARDEKGVLVRFKTIDYRMKWNPFSRMWHHEQKVIQDSFRHTPFGLAAIGNVKGRGFVDVPQPLEAGLDCLTKIYDKYTPASGGMSHLTGWLRGEHTEGVREKEYILKEGALVLGFGTLKADGTGTISLVPPADGTPMFLTADTLPVVVKTLDSKRAHARFWAFLFGFSCVALGAYVGYRLFNNYRRCRQQRTDSVRRDEVRRKRRQEARSLVETGPQCVVCMSNRVEVMLLECGHLCLCTDCCEQLVDGLCPICRTVYTRQVAAYLP</sequence>
<protein>
    <recommendedName>
        <fullName evidence="3">RING-type E3 ubiquitin transferase</fullName>
        <ecNumber evidence="3">2.3.2.27</ecNumber>
    </recommendedName>
</protein>
<comment type="catalytic activity">
    <reaction evidence="1">
        <text>S-ubiquitinyl-[E2 ubiquitin-conjugating enzyme]-L-cysteine + [acceptor protein]-L-lysine = [E2 ubiquitin-conjugating enzyme]-L-cysteine + N(6)-ubiquitinyl-[acceptor protein]-L-lysine.</text>
        <dbReference type="EC" id="2.3.2.27"/>
    </reaction>
</comment>
<dbReference type="GO" id="GO:0016567">
    <property type="term" value="P:protein ubiquitination"/>
    <property type="evidence" value="ECO:0007669"/>
    <property type="project" value="InterPro"/>
</dbReference>
<dbReference type="GO" id="GO:0005741">
    <property type="term" value="C:mitochondrial outer membrane"/>
    <property type="evidence" value="ECO:0007669"/>
    <property type="project" value="UniProtKB-SubCell"/>
</dbReference>
<evidence type="ECO:0000313" key="18">
    <source>
        <dbReference type="RefSeq" id="XP_003740854.1"/>
    </source>
</evidence>
<dbReference type="InterPro" id="IPR001841">
    <property type="entry name" value="Znf_RING"/>
</dbReference>
<keyword evidence="8" id="KW-0833">Ubl conjugation pathway</keyword>
<evidence type="ECO:0000256" key="5">
    <source>
        <dbReference type="ARBA" id="ARBA00022692"/>
    </source>
</evidence>
<dbReference type="EC" id="2.3.2.27" evidence="3"/>
<keyword evidence="18" id="KW-0436">Ligase</keyword>
<dbReference type="GO" id="GO:0016874">
    <property type="term" value="F:ligase activity"/>
    <property type="evidence" value="ECO:0007669"/>
    <property type="project" value="UniProtKB-KW"/>
</dbReference>
<dbReference type="Pfam" id="PF12483">
    <property type="entry name" value="GIDE"/>
    <property type="match status" value="1"/>
</dbReference>
<dbReference type="KEGG" id="goe:100903929"/>
<keyword evidence="13 15" id="KW-0472">Membrane</keyword>
<evidence type="ECO:0000256" key="10">
    <source>
        <dbReference type="ARBA" id="ARBA00022833"/>
    </source>
</evidence>
<evidence type="ECO:0000256" key="15">
    <source>
        <dbReference type="SAM" id="Phobius"/>
    </source>
</evidence>
<evidence type="ECO:0000256" key="4">
    <source>
        <dbReference type="ARBA" id="ARBA00022679"/>
    </source>
</evidence>
<keyword evidence="6" id="KW-0479">Metal-binding</keyword>
<evidence type="ECO:0000256" key="14">
    <source>
        <dbReference type="PROSITE-ProRule" id="PRU00175"/>
    </source>
</evidence>
<dbReference type="SUPFAM" id="SSF57850">
    <property type="entry name" value="RING/U-box"/>
    <property type="match status" value="1"/>
</dbReference>
<proteinExistence type="predicted"/>
<dbReference type="GeneID" id="100903929"/>
<dbReference type="Proteomes" id="UP000694867">
    <property type="component" value="Unplaced"/>
</dbReference>
<name>A0AAJ6VWU1_9ACAR</name>
<evidence type="ECO:0000256" key="3">
    <source>
        <dbReference type="ARBA" id="ARBA00012483"/>
    </source>
</evidence>
<keyword evidence="5 15" id="KW-0812">Transmembrane</keyword>
<keyword evidence="10" id="KW-0862">Zinc</keyword>
<dbReference type="PROSITE" id="PS50089">
    <property type="entry name" value="ZF_RING_2"/>
    <property type="match status" value="1"/>
</dbReference>
<gene>
    <name evidence="18" type="primary">LOC100903929</name>
</gene>
<dbReference type="InterPro" id="IPR022170">
    <property type="entry name" value="MUL1-like"/>
</dbReference>
<evidence type="ECO:0000256" key="9">
    <source>
        <dbReference type="ARBA" id="ARBA00022787"/>
    </source>
</evidence>
<dbReference type="InterPro" id="IPR013083">
    <property type="entry name" value="Znf_RING/FYVE/PHD"/>
</dbReference>
<evidence type="ECO:0000256" key="2">
    <source>
        <dbReference type="ARBA" id="ARBA00004374"/>
    </source>
</evidence>
<dbReference type="PANTHER" id="PTHR12183">
    <property type="entry name" value="MITOCHONDRIAL UBIQUITIN LIGASE ACTIVATOR OF NFKB 1"/>
    <property type="match status" value="1"/>
</dbReference>
<feature type="domain" description="RING-type" evidence="16">
    <location>
        <begin position="306"/>
        <end position="343"/>
    </location>
</feature>
<evidence type="ECO:0000256" key="6">
    <source>
        <dbReference type="ARBA" id="ARBA00022723"/>
    </source>
</evidence>
<feature type="transmembrane region" description="Helical" evidence="15">
    <location>
        <begin position="248"/>
        <end position="269"/>
    </location>
</feature>
<dbReference type="GO" id="GO:0061630">
    <property type="term" value="F:ubiquitin protein ligase activity"/>
    <property type="evidence" value="ECO:0007669"/>
    <property type="project" value="UniProtKB-EC"/>
</dbReference>
<dbReference type="CDD" id="cd16649">
    <property type="entry name" value="mRING-HC-C3HC5_CGRF1-like"/>
    <property type="match status" value="1"/>
</dbReference>
<evidence type="ECO:0000256" key="13">
    <source>
        <dbReference type="ARBA" id="ARBA00023136"/>
    </source>
</evidence>
<evidence type="ECO:0000256" key="7">
    <source>
        <dbReference type="ARBA" id="ARBA00022771"/>
    </source>
</evidence>
<dbReference type="GO" id="GO:0008270">
    <property type="term" value="F:zinc ion binding"/>
    <property type="evidence" value="ECO:0007669"/>
    <property type="project" value="UniProtKB-KW"/>
</dbReference>
<dbReference type="AlphaFoldDB" id="A0AAJ6VWU1"/>
<keyword evidence="12" id="KW-0496">Mitochondrion</keyword>
<evidence type="ECO:0000256" key="1">
    <source>
        <dbReference type="ARBA" id="ARBA00000900"/>
    </source>
</evidence>
<keyword evidence="11 15" id="KW-1133">Transmembrane helix</keyword>
<keyword evidence="17" id="KW-1185">Reference proteome</keyword>
<dbReference type="InterPro" id="IPR051652">
    <property type="entry name" value="MDM2_MDM4_MUL1"/>
</dbReference>
<evidence type="ECO:0000259" key="16">
    <source>
        <dbReference type="PROSITE" id="PS50089"/>
    </source>
</evidence>
<accession>A0AAJ6VWU1</accession>
<dbReference type="PANTHER" id="PTHR12183:SF32">
    <property type="entry name" value="MITOCHONDRIAL E3 UBIQUITIN PROTEIN LIGASE 1"/>
    <property type="match status" value="1"/>
</dbReference>
<organism evidence="17 18">
    <name type="scientific">Galendromus occidentalis</name>
    <name type="common">western predatory mite</name>
    <dbReference type="NCBI Taxonomy" id="34638"/>
    <lineage>
        <taxon>Eukaryota</taxon>
        <taxon>Metazoa</taxon>
        <taxon>Ecdysozoa</taxon>
        <taxon>Arthropoda</taxon>
        <taxon>Chelicerata</taxon>
        <taxon>Arachnida</taxon>
        <taxon>Acari</taxon>
        <taxon>Parasitiformes</taxon>
        <taxon>Mesostigmata</taxon>
        <taxon>Gamasina</taxon>
        <taxon>Phytoseioidea</taxon>
        <taxon>Phytoseiidae</taxon>
        <taxon>Typhlodrominae</taxon>
        <taxon>Galendromus</taxon>
    </lineage>
</organism>
<dbReference type="SMART" id="SM00184">
    <property type="entry name" value="RING"/>
    <property type="match status" value="1"/>
</dbReference>
<evidence type="ECO:0000256" key="12">
    <source>
        <dbReference type="ARBA" id="ARBA00023128"/>
    </source>
</evidence>
<keyword evidence="7 14" id="KW-0863">Zinc-finger</keyword>
<comment type="subcellular location">
    <subcellularLocation>
        <location evidence="2">Mitochondrion outer membrane</location>
        <topology evidence="2">Multi-pass membrane protein</topology>
    </subcellularLocation>
</comment>
<evidence type="ECO:0000256" key="11">
    <source>
        <dbReference type="ARBA" id="ARBA00022989"/>
    </source>
</evidence>
<keyword evidence="9" id="KW-1000">Mitochondrion outer membrane</keyword>
<evidence type="ECO:0000313" key="17">
    <source>
        <dbReference type="Proteomes" id="UP000694867"/>
    </source>
</evidence>
<dbReference type="RefSeq" id="XP_003740854.1">
    <property type="nucleotide sequence ID" value="XM_003740806.2"/>
</dbReference>
<keyword evidence="4" id="KW-0808">Transferase</keyword>